<comment type="caution">
    <text evidence="2">The sequence shown here is derived from an EMBL/GenBank/DDBJ whole genome shotgun (WGS) entry which is preliminary data.</text>
</comment>
<evidence type="ECO:0000313" key="3">
    <source>
        <dbReference type="Proteomes" id="UP000703269"/>
    </source>
</evidence>
<dbReference type="EMBL" id="BPQB01000049">
    <property type="protein sequence ID" value="GJE95465.1"/>
    <property type="molecule type" value="Genomic_DNA"/>
</dbReference>
<dbReference type="PROSITE" id="PS50181">
    <property type="entry name" value="FBOX"/>
    <property type="match status" value="1"/>
</dbReference>
<organism evidence="2 3">
    <name type="scientific">Phanerochaete sordida</name>
    <dbReference type="NCBI Taxonomy" id="48140"/>
    <lineage>
        <taxon>Eukaryota</taxon>
        <taxon>Fungi</taxon>
        <taxon>Dikarya</taxon>
        <taxon>Basidiomycota</taxon>
        <taxon>Agaricomycotina</taxon>
        <taxon>Agaricomycetes</taxon>
        <taxon>Polyporales</taxon>
        <taxon>Phanerochaetaceae</taxon>
        <taxon>Phanerochaete</taxon>
    </lineage>
</organism>
<gene>
    <name evidence="2" type="ORF">PsYK624_116490</name>
</gene>
<name>A0A9P3GI35_9APHY</name>
<reference evidence="2 3" key="1">
    <citation type="submission" date="2021-08" db="EMBL/GenBank/DDBJ databases">
        <title>Draft Genome Sequence of Phanerochaete sordida strain YK-624.</title>
        <authorList>
            <person name="Mori T."/>
            <person name="Dohra H."/>
            <person name="Suzuki T."/>
            <person name="Kawagishi H."/>
            <person name="Hirai H."/>
        </authorList>
    </citation>
    <scope>NUCLEOTIDE SEQUENCE [LARGE SCALE GENOMIC DNA]</scope>
    <source>
        <strain evidence="2 3">YK-624</strain>
    </source>
</reference>
<dbReference type="InterPro" id="IPR001810">
    <property type="entry name" value="F-box_dom"/>
</dbReference>
<feature type="domain" description="F-box" evidence="1">
    <location>
        <begin position="5"/>
        <end position="53"/>
    </location>
</feature>
<keyword evidence="3" id="KW-1185">Reference proteome</keyword>
<evidence type="ECO:0000313" key="2">
    <source>
        <dbReference type="EMBL" id="GJE95465.1"/>
    </source>
</evidence>
<dbReference type="Proteomes" id="UP000703269">
    <property type="component" value="Unassembled WGS sequence"/>
</dbReference>
<dbReference type="AlphaFoldDB" id="A0A9P3GI35"/>
<accession>A0A9P3GI35</accession>
<evidence type="ECO:0000259" key="1">
    <source>
        <dbReference type="PROSITE" id="PS50181"/>
    </source>
</evidence>
<protein>
    <recommendedName>
        <fullName evidence="1">F-box domain-containing protein</fullName>
    </recommendedName>
</protein>
<proteinExistence type="predicted"/>
<sequence>MTSSPSLFAKLPNEVLHEVFQHAAAQDTHTALALSLVASWVRYLVEPVLYHTVVLSSARSLHSFLAALSHKSDHFGNQNVKHLGIFAQGPADAIDRVLDACKGVDSLACGFPLPGHPDTHGPPPSVKALECPKEQHLLGMATRDGWDIGMVGPTVTHLRVHLGNPKRLTVPQGEPIDAANLDSLSYLPALTHLALVYRPTKARPVTSLVPALKQLVSPADTDADALPRSRLTLVLVQVLGPQAAAAVDALNQAVLAEGGDALRIVAERAPSSAVCQWEDSVRGGKTVWDTAEDVVQRRIAASERTACLSRLGTEC</sequence>
<dbReference type="OrthoDB" id="3145912at2759"/>